<evidence type="ECO:0000259" key="1">
    <source>
        <dbReference type="PROSITE" id="PS50994"/>
    </source>
</evidence>
<reference evidence="3" key="1">
    <citation type="submission" date="2025-08" db="UniProtKB">
        <authorList>
            <consortium name="RefSeq"/>
        </authorList>
    </citation>
    <scope>IDENTIFICATION</scope>
</reference>
<dbReference type="KEGG" id="osn:115225377"/>
<evidence type="ECO:0000313" key="2">
    <source>
        <dbReference type="Proteomes" id="UP000515154"/>
    </source>
</evidence>
<dbReference type="InterPro" id="IPR012337">
    <property type="entry name" value="RNaseH-like_sf"/>
</dbReference>
<feature type="domain" description="Integrase catalytic" evidence="1">
    <location>
        <begin position="99"/>
        <end position="218"/>
    </location>
</feature>
<dbReference type="GO" id="GO:0015074">
    <property type="term" value="P:DNA integration"/>
    <property type="evidence" value="ECO:0007669"/>
    <property type="project" value="InterPro"/>
</dbReference>
<dbReference type="Gene3D" id="1.10.340.70">
    <property type="match status" value="1"/>
</dbReference>
<dbReference type="SUPFAM" id="SSF53098">
    <property type="entry name" value="Ribonuclease H-like"/>
    <property type="match status" value="1"/>
</dbReference>
<gene>
    <name evidence="3" type="primary">LOC115225377</name>
</gene>
<name>A0A6P7TTH0_9MOLL</name>
<dbReference type="Proteomes" id="UP000515154">
    <property type="component" value="Linkage group LG2"/>
</dbReference>
<dbReference type="InterPro" id="IPR041588">
    <property type="entry name" value="Integrase_H2C2"/>
</dbReference>
<protein>
    <submittedName>
        <fullName evidence="3">Uncharacterized protein K02A2.6-like</fullName>
    </submittedName>
</protein>
<dbReference type="InterPro" id="IPR036397">
    <property type="entry name" value="RNaseH_sf"/>
</dbReference>
<dbReference type="Gene3D" id="3.30.420.10">
    <property type="entry name" value="Ribonuclease H-like superfamily/Ribonuclease H"/>
    <property type="match status" value="1"/>
</dbReference>
<dbReference type="Pfam" id="PF00665">
    <property type="entry name" value="rve"/>
    <property type="match status" value="1"/>
</dbReference>
<dbReference type="Pfam" id="PF17921">
    <property type="entry name" value="Integrase_H2C2"/>
    <property type="match status" value="1"/>
</dbReference>
<dbReference type="InterPro" id="IPR001584">
    <property type="entry name" value="Integrase_cat-core"/>
</dbReference>
<accession>A0A6P7TTH0</accession>
<sequence>MSETNDEVEKFQKLSDALSIYHGYLILGSRVVIPQSLLSNILDLLHIGHFSTEHMKQLARITVYWPGIDAAIEMACQRYDSYGEHQNKPSKPVAQPWMLPEKPWSRLHVDYAINFMGMNWLVITDAFSQNPCIHLMSSTSAKTPLDLLEVDFAHFGCPHTLIMDNTSTFLSEEFQSWCKERGITHLTGAPYHPATNRAVECLVQSFKKALRKSSLPTK</sequence>
<dbReference type="PANTHER" id="PTHR37984:SF5">
    <property type="entry name" value="PROTEIN NYNRIN-LIKE"/>
    <property type="match status" value="1"/>
</dbReference>
<dbReference type="GO" id="GO:0003676">
    <property type="term" value="F:nucleic acid binding"/>
    <property type="evidence" value="ECO:0007669"/>
    <property type="project" value="InterPro"/>
</dbReference>
<dbReference type="PANTHER" id="PTHR37984">
    <property type="entry name" value="PROTEIN CBG26694"/>
    <property type="match status" value="1"/>
</dbReference>
<dbReference type="RefSeq" id="XP_029652196.1">
    <property type="nucleotide sequence ID" value="XM_029796336.1"/>
</dbReference>
<keyword evidence="2" id="KW-1185">Reference proteome</keyword>
<dbReference type="InterPro" id="IPR050951">
    <property type="entry name" value="Retrovirus_Pol_polyprotein"/>
</dbReference>
<dbReference type="AlphaFoldDB" id="A0A6P7TTH0"/>
<evidence type="ECO:0000313" key="3">
    <source>
        <dbReference type="RefSeq" id="XP_029652196.1"/>
    </source>
</evidence>
<organism evidence="2 3">
    <name type="scientific">Octopus sinensis</name>
    <name type="common">East Asian common octopus</name>
    <dbReference type="NCBI Taxonomy" id="2607531"/>
    <lineage>
        <taxon>Eukaryota</taxon>
        <taxon>Metazoa</taxon>
        <taxon>Spiralia</taxon>
        <taxon>Lophotrochozoa</taxon>
        <taxon>Mollusca</taxon>
        <taxon>Cephalopoda</taxon>
        <taxon>Coleoidea</taxon>
        <taxon>Octopodiformes</taxon>
        <taxon>Octopoda</taxon>
        <taxon>Incirrata</taxon>
        <taxon>Octopodidae</taxon>
        <taxon>Octopus</taxon>
    </lineage>
</organism>
<dbReference type="PROSITE" id="PS50994">
    <property type="entry name" value="INTEGRASE"/>
    <property type="match status" value="1"/>
</dbReference>
<proteinExistence type="predicted"/>